<dbReference type="Proteomes" id="UP000490980">
    <property type="component" value="Unassembled WGS sequence"/>
</dbReference>
<dbReference type="AlphaFoldDB" id="A0A7X5UAP2"/>
<evidence type="ECO:0000313" key="2">
    <source>
        <dbReference type="Proteomes" id="UP000490980"/>
    </source>
</evidence>
<evidence type="ECO:0000313" key="1">
    <source>
        <dbReference type="EMBL" id="NII06867.1"/>
    </source>
</evidence>
<sequence>MTVHFSCTMCGRCCHGLRLPLSVDEAIRWLRNGGEIQLFSEAIPWPEEPPMENGLAQHKRRRSFAARSAQMPVRVIATLVASFDGPCPNLLPDMRCGVYETRPQVCRVYPAELNPFIELEPSNKLCPPEAWQAEEIIRDASGQWTDPDTVNAIKASHAADQRDTATKALLCQLLDHATTGLSNEGIVALSVPPAQLLEALEAAAAVSGDETPDVSWTFLSNRQATLDLLRSAGTDSAASHEREAGHVKYLGFFAGDVAA</sequence>
<name>A0A7X5UAP2_9GAMM</name>
<protein>
    <submittedName>
        <fullName evidence="1">YkgJ family cysteine cluster protein</fullName>
    </submittedName>
</protein>
<gene>
    <name evidence="1" type="ORF">HBF25_10760</name>
</gene>
<reference evidence="1 2" key="1">
    <citation type="submission" date="2020-03" db="EMBL/GenBank/DDBJ databases">
        <authorList>
            <person name="Lai Q."/>
        </authorList>
    </citation>
    <scope>NUCLEOTIDE SEQUENCE [LARGE SCALE GENOMIC DNA]</scope>
    <source>
        <strain evidence="1 2">CCUG 25036</strain>
    </source>
</reference>
<dbReference type="PANTHER" id="PTHR35866:SF1">
    <property type="entry name" value="YKGJ FAMILY CYSTEINE CLUSTER PROTEIN"/>
    <property type="match status" value="1"/>
</dbReference>
<dbReference type="InterPro" id="IPR005358">
    <property type="entry name" value="Puta_zinc/iron-chelating_dom"/>
</dbReference>
<dbReference type="Pfam" id="PF03692">
    <property type="entry name" value="CxxCxxCC"/>
    <property type="match status" value="1"/>
</dbReference>
<proteinExistence type="predicted"/>
<organism evidence="1 2">
    <name type="scientific">Luteibacter anthropi</name>
    <dbReference type="NCBI Taxonomy" id="564369"/>
    <lineage>
        <taxon>Bacteria</taxon>
        <taxon>Pseudomonadati</taxon>
        <taxon>Pseudomonadota</taxon>
        <taxon>Gammaproteobacteria</taxon>
        <taxon>Lysobacterales</taxon>
        <taxon>Rhodanobacteraceae</taxon>
        <taxon>Luteibacter</taxon>
    </lineage>
</organism>
<dbReference type="PANTHER" id="PTHR35866">
    <property type="entry name" value="PUTATIVE-RELATED"/>
    <property type="match status" value="1"/>
</dbReference>
<accession>A0A7X5UAP2</accession>
<comment type="caution">
    <text evidence="1">The sequence shown here is derived from an EMBL/GenBank/DDBJ whole genome shotgun (WGS) entry which is preliminary data.</text>
</comment>
<dbReference type="RefSeq" id="WP_166948231.1">
    <property type="nucleotide sequence ID" value="NZ_JAARLZ010000005.1"/>
</dbReference>
<dbReference type="EMBL" id="JAARLZ010000005">
    <property type="protein sequence ID" value="NII06867.1"/>
    <property type="molecule type" value="Genomic_DNA"/>
</dbReference>
<keyword evidence="2" id="KW-1185">Reference proteome</keyword>